<feature type="compositionally biased region" description="Basic and acidic residues" evidence="1">
    <location>
        <begin position="43"/>
        <end position="75"/>
    </location>
</feature>
<evidence type="ECO:0000313" key="3">
    <source>
        <dbReference type="EMBL" id="KRK06415.1"/>
    </source>
</evidence>
<evidence type="ECO:0000313" key="4">
    <source>
        <dbReference type="Proteomes" id="UP000002282"/>
    </source>
</evidence>
<reference evidence="3" key="1">
    <citation type="submission" date="2006-01" db="EMBL/GenBank/DDBJ databases">
        <title>The Genome of Drosophila yakuba.</title>
        <authorList>
            <consortium name="The Drosophila yakuba Sequencing Consortium"/>
        </authorList>
    </citation>
    <scope>NUCLEOTIDE SEQUENCE</scope>
    <source>
        <strain evidence="3">Tai18E2</strain>
    </source>
</reference>
<reference evidence="3 4" key="3">
    <citation type="journal article" date="2007" name="PLoS Biol.">
        <title>Principles of genome evolution in the Drosophila melanogaster species group.</title>
        <authorList>
            <person name="Ranz J.M."/>
            <person name="Maurin D."/>
            <person name="Chan Y.S."/>
            <person name="von Grotthuss M."/>
            <person name="Hillier L.W."/>
            <person name="Roote J."/>
            <person name="Ashburner M."/>
            <person name="Bergman C.M."/>
        </authorList>
    </citation>
    <scope>NUCLEOTIDE SEQUENCE [LARGE SCALE GENOMIC DNA]</scope>
    <source>
        <strain evidence="3">Tai18E2</strain>
        <strain evidence="4">Tai18E2 / Tucson 14021-0261.01</strain>
    </source>
</reference>
<dbReference type="AlphaFoldDB" id="A0A0R1EB24"/>
<sequence length="509" mass="57460">MESEGSRSEDIGRTKTGSNLSEESLGSSTSSSVLNSWTILPVAKEKDDGLEAKNEEVTDLRPSSRADKQKNESRCNRPAAEDPQADDISDGISIISDCESTDRISPNLFLREPLLGDLGFGDLPTSPMELIAPISTGQQLKEYPEREPQPEQQQQQDFKSVVRSKLELQLPPLVQNGLTAFFYVASTLAILAFVGKLRNPEWQVLGEEKPLIELERRVGELELQNNLLRAEIDIMAKKLHYLASGQDATMQRQGAGRAKGKTFKAWPGNGDSVQPVDITKADLKQPFQCADGQFVEIAGMCLENKQHLDSLTDEIGNAVNDVLQQSGAFHKFEKVTEKLGNFAGAEDTEDNVDPKGFHANNNNGPQTVTSHGQSSKLADGSKERYRPKYKQEYNSNDRKQRRPNEEHDHRSRKDDHSKEHGKKKYYDQSSNNRGRYNKNTKKSNEEHSNENSKERNPNNDNDSGSGEWHERMMLQRGNARHKHQKRNNNNWYIERGESREQMRSGETQR</sequence>
<proteinExistence type="predicted"/>
<gene>
    <name evidence="3" type="primary">Dyak\GE15992</name>
    <name evidence="3" type="ORF">Dyak_GE15992</name>
</gene>
<reference evidence="3" key="4">
    <citation type="submission" date="2015-11" db="EMBL/GenBank/DDBJ databases">
        <authorList>
            <consortium name="FlyBase"/>
        </authorList>
    </citation>
    <scope>NUCLEOTIDE SEQUENCE</scope>
    <source>
        <strain evidence="3">Tai18E2</strain>
    </source>
</reference>
<keyword evidence="4" id="KW-1185">Reference proteome</keyword>
<feature type="compositionally biased region" description="Basic and acidic residues" evidence="1">
    <location>
        <begin position="379"/>
        <end position="418"/>
    </location>
</feature>
<feature type="region of interest" description="Disordered" evidence="1">
    <location>
        <begin position="345"/>
        <end position="509"/>
    </location>
</feature>
<dbReference type="EMBL" id="CM000162">
    <property type="protein sequence ID" value="KRK06413.1"/>
    <property type="molecule type" value="Genomic_DNA"/>
</dbReference>
<dbReference type="EMBL" id="CM000162">
    <property type="protein sequence ID" value="KRK06415.1"/>
    <property type="molecule type" value="Genomic_DNA"/>
</dbReference>
<feature type="compositionally biased region" description="Basic and acidic residues" evidence="1">
    <location>
        <begin position="442"/>
        <end position="457"/>
    </location>
</feature>
<protein>
    <submittedName>
        <fullName evidence="2">Uncharacterized protein, isoform C</fullName>
    </submittedName>
    <submittedName>
        <fullName evidence="3">Uncharacterized protein, isoform E</fullName>
    </submittedName>
</protein>
<dbReference type="Proteomes" id="UP000002282">
    <property type="component" value="Chromosome X"/>
</dbReference>
<evidence type="ECO:0000256" key="1">
    <source>
        <dbReference type="SAM" id="MobiDB-lite"/>
    </source>
</evidence>
<organism evidence="3 4">
    <name type="scientific">Drosophila yakuba</name>
    <name type="common">Fruit fly</name>
    <dbReference type="NCBI Taxonomy" id="7245"/>
    <lineage>
        <taxon>Eukaryota</taxon>
        <taxon>Metazoa</taxon>
        <taxon>Ecdysozoa</taxon>
        <taxon>Arthropoda</taxon>
        <taxon>Hexapoda</taxon>
        <taxon>Insecta</taxon>
        <taxon>Pterygota</taxon>
        <taxon>Neoptera</taxon>
        <taxon>Endopterygota</taxon>
        <taxon>Diptera</taxon>
        <taxon>Brachycera</taxon>
        <taxon>Muscomorpha</taxon>
        <taxon>Ephydroidea</taxon>
        <taxon>Drosophilidae</taxon>
        <taxon>Drosophila</taxon>
        <taxon>Sophophora</taxon>
    </lineage>
</organism>
<feature type="compositionally biased region" description="Basic and acidic residues" evidence="1">
    <location>
        <begin position="1"/>
        <end position="13"/>
    </location>
</feature>
<reference evidence="3 4" key="2">
    <citation type="journal article" date="2007" name="Nature">
        <title>Evolution of genes and genomes on the Drosophila phylogeny.</title>
        <authorList>
            <consortium name="Drosophila 12 Genomes Consortium"/>
            <person name="Clark A.G."/>
            <person name="Eisen M.B."/>
            <person name="Smith D.R."/>
            <person name="Bergman C.M."/>
            <person name="Oliver B."/>
            <person name="Markow T.A."/>
            <person name="Kaufman T.C."/>
            <person name="Kellis M."/>
            <person name="Gelbart W."/>
            <person name="Iyer V.N."/>
            <person name="Pollard D.A."/>
            <person name="Sackton T.B."/>
            <person name="Larracuente A.M."/>
            <person name="Singh N.D."/>
            <person name="Abad J.P."/>
            <person name="Abt D.N."/>
            <person name="Adryan B."/>
            <person name="Aguade M."/>
            <person name="Akashi H."/>
            <person name="Anderson W.W."/>
            <person name="Aquadro C.F."/>
            <person name="Ardell D.H."/>
            <person name="Arguello R."/>
            <person name="Artieri C.G."/>
            <person name="Barbash D.A."/>
            <person name="Barker D."/>
            <person name="Barsanti P."/>
            <person name="Batterham P."/>
            <person name="Batzoglou S."/>
            <person name="Begun D."/>
            <person name="Bhutkar A."/>
            <person name="Blanco E."/>
            <person name="Bosak S.A."/>
            <person name="Bradley R.K."/>
            <person name="Brand A.D."/>
            <person name="Brent M.R."/>
            <person name="Brooks A.N."/>
            <person name="Brown R.H."/>
            <person name="Butlin R.K."/>
            <person name="Caggese C."/>
            <person name="Calvi B.R."/>
            <person name="Bernardo de Carvalho A."/>
            <person name="Caspi A."/>
            <person name="Castrezana S."/>
            <person name="Celniker S.E."/>
            <person name="Chang J.L."/>
            <person name="Chapple C."/>
            <person name="Chatterji S."/>
            <person name="Chinwalla A."/>
            <person name="Civetta A."/>
            <person name="Clifton S.W."/>
            <person name="Comeron J.M."/>
            <person name="Costello J.C."/>
            <person name="Coyne J.A."/>
            <person name="Daub J."/>
            <person name="David R.G."/>
            <person name="Delcher A.L."/>
            <person name="Delehaunty K."/>
            <person name="Do C.B."/>
            <person name="Ebling H."/>
            <person name="Edwards K."/>
            <person name="Eickbush T."/>
            <person name="Evans J.D."/>
            <person name="Filipski A."/>
            <person name="Findeiss S."/>
            <person name="Freyhult E."/>
            <person name="Fulton L."/>
            <person name="Fulton R."/>
            <person name="Garcia A.C."/>
            <person name="Gardiner A."/>
            <person name="Garfield D.A."/>
            <person name="Garvin B.E."/>
            <person name="Gibson G."/>
            <person name="Gilbert D."/>
            <person name="Gnerre S."/>
            <person name="Godfrey J."/>
            <person name="Good R."/>
            <person name="Gotea V."/>
            <person name="Gravely B."/>
            <person name="Greenberg A.J."/>
            <person name="Griffiths-Jones S."/>
            <person name="Gross S."/>
            <person name="Guigo R."/>
            <person name="Gustafson E.A."/>
            <person name="Haerty W."/>
            <person name="Hahn M.W."/>
            <person name="Halligan D.L."/>
            <person name="Halpern A.L."/>
            <person name="Halter G.M."/>
            <person name="Han M.V."/>
            <person name="Heger A."/>
            <person name="Hillier L."/>
            <person name="Hinrichs A.S."/>
            <person name="Holmes I."/>
            <person name="Hoskins R.A."/>
            <person name="Hubisz M.J."/>
            <person name="Hultmark D."/>
            <person name="Huntley M.A."/>
            <person name="Jaffe D.B."/>
            <person name="Jagadeeshan S."/>
            <person name="Jeck W.R."/>
            <person name="Johnson J."/>
            <person name="Jones C.D."/>
            <person name="Jordan W.C."/>
            <person name="Karpen G.H."/>
            <person name="Kataoka E."/>
            <person name="Keightley P.D."/>
            <person name="Kheradpour P."/>
            <person name="Kirkness E.F."/>
            <person name="Koerich L.B."/>
            <person name="Kristiansen K."/>
            <person name="Kudrna D."/>
            <person name="Kulathinal R.J."/>
            <person name="Kumar S."/>
            <person name="Kwok R."/>
            <person name="Lander E."/>
            <person name="Langley C.H."/>
            <person name="Lapoint R."/>
            <person name="Lazzaro B.P."/>
            <person name="Lee S.J."/>
            <person name="Levesque L."/>
            <person name="Li R."/>
            <person name="Lin C.F."/>
            <person name="Lin M.F."/>
            <person name="Lindblad-Toh K."/>
            <person name="Llopart A."/>
            <person name="Long M."/>
            <person name="Low L."/>
            <person name="Lozovsky E."/>
            <person name="Lu J."/>
            <person name="Luo M."/>
            <person name="Machado C.A."/>
            <person name="Makalowski W."/>
            <person name="Marzo M."/>
            <person name="Matsuda M."/>
            <person name="Matzkin L."/>
            <person name="McAllister B."/>
            <person name="McBride C.S."/>
            <person name="McKernan B."/>
            <person name="McKernan K."/>
            <person name="Mendez-Lago M."/>
            <person name="Minx P."/>
            <person name="Mollenhauer M.U."/>
            <person name="Montooth K."/>
            <person name="Mount S.M."/>
            <person name="Mu X."/>
            <person name="Myers E."/>
            <person name="Negre B."/>
            <person name="Newfeld S."/>
            <person name="Nielsen R."/>
            <person name="Noor M.A."/>
            <person name="O'Grady P."/>
            <person name="Pachter L."/>
            <person name="Papaceit M."/>
            <person name="Parisi M.J."/>
            <person name="Parisi M."/>
            <person name="Parts L."/>
            <person name="Pedersen J.S."/>
            <person name="Pesole G."/>
            <person name="Phillippy A.M."/>
            <person name="Ponting C.P."/>
            <person name="Pop M."/>
            <person name="Porcelli D."/>
            <person name="Powell J.R."/>
            <person name="Prohaska S."/>
            <person name="Pruitt K."/>
            <person name="Puig M."/>
            <person name="Quesneville H."/>
            <person name="Ram K.R."/>
            <person name="Rand D."/>
            <person name="Rasmussen M.D."/>
            <person name="Reed L.K."/>
            <person name="Reenan R."/>
            <person name="Reily A."/>
            <person name="Remington K.A."/>
            <person name="Rieger T.T."/>
            <person name="Ritchie M.G."/>
            <person name="Robin C."/>
            <person name="Rogers Y.H."/>
            <person name="Rohde C."/>
            <person name="Rozas J."/>
            <person name="Rubenfield M.J."/>
            <person name="Ruiz A."/>
            <person name="Russo S."/>
            <person name="Salzberg S.L."/>
            <person name="Sanchez-Gracia A."/>
            <person name="Saranga D.J."/>
            <person name="Sato H."/>
            <person name="Schaeffer S.W."/>
            <person name="Schatz M.C."/>
            <person name="Schlenke T."/>
            <person name="Schwartz R."/>
            <person name="Segarra C."/>
            <person name="Singh R.S."/>
            <person name="Sirot L."/>
            <person name="Sirota M."/>
            <person name="Sisneros N.B."/>
            <person name="Smith C.D."/>
            <person name="Smith T.F."/>
            <person name="Spieth J."/>
            <person name="Stage D.E."/>
            <person name="Stark A."/>
            <person name="Stephan W."/>
            <person name="Strausberg R.L."/>
            <person name="Strempel S."/>
            <person name="Sturgill D."/>
            <person name="Sutton G."/>
            <person name="Sutton G.G."/>
            <person name="Tao W."/>
            <person name="Teichmann S."/>
            <person name="Tobari Y.N."/>
            <person name="Tomimura Y."/>
            <person name="Tsolas J.M."/>
            <person name="Valente V.L."/>
            <person name="Venter E."/>
            <person name="Venter J.C."/>
            <person name="Vicario S."/>
            <person name="Vieira F.G."/>
            <person name="Vilella A.J."/>
            <person name="Villasante A."/>
            <person name="Walenz B."/>
            <person name="Wang J."/>
            <person name="Wasserman M."/>
            <person name="Watts T."/>
            <person name="Wilson D."/>
            <person name="Wilson R.K."/>
            <person name="Wing R.A."/>
            <person name="Wolfner M.F."/>
            <person name="Wong A."/>
            <person name="Wong G.K."/>
            <person name="Wu C.I."/>
            <person name="Wu G."/>
            <person name="Yamamoto D."/>
            <person name="Yang H.P."/>
            <person name="Yang S.P."/>
            <person name="Yorke J.A."/>
            <person name="Yoshida K."/>
            <person name="Zdobnov E."/>
            <person name="Zhang P."/>
            <person name="Zhang Y."/>
            <person name="Zimin A.V."/>
            <person name="Baldwin J."/>
            <person name="Abdouelleil A."/>
            <person name="Abdulkadir J."/>
            <person name="Abebe A."/>
            <person name="Abera B."/>
            <person name="Abreu J."/>
            <person name="Acer S.C."/>
            <person name="Aftuck L."/>
            <person name="Alexander A."/>
            <person name="An P."/>
            <person name="Anderson E."/>
            <person name="Anderson S."/>
            <person name="Arachi H."/>
            <person name="Azer M."/>
            <person name="Bachantsang P."/>
            <person name="Barry A."/>
            <person name="Bayul T."/>
            <person name="Berlin A."/>
            <person name="Bessette D."/>
            <person name="Bloom T."/>
            <person name="Blye J."/>
            <person name="Boguslavskiy L."/>
            <person name="Bonnet C."/>
            <person name="Boukhgalter B."/>
            <person name="Bourzgui I."/>
            <person name="Brown A."/>
            <person name="Cahill P."/>
            <person name="Channer S."/>
            <person name="Cheshatsang Y."/>
            <person name="Chuda L."/>
            <person name="Citroen M."/>
            <person name="Collymore A."/>
            <person name="Cooke P."/>
            <person name="Costello M."/>
            <person name="D'Aco K."/>
            <person name="Daza R."/>
            <person name="De Haan G."/>
            <person name="DeGray S."/>
            <person name="DeMaso C."/>
            <person name="Dhargay N."/>
            <person name="Dooley K."/>
            <person name="Dooley E."/>
            <person name="Doricent M."/>
            <person name="Dorje P."/>
            <person name="Dorjee K."/>
            <person name="Dupes A."/>
            <person name="Elong R."/>
            <person name="Falk J."/>
            <person name="Farina A."/>
            <person name="Faro S."/>
            <person name="Ferguson D."/>
            <person name="Fisher S."/>
            <person name="Foley C.D."/>
            <person name="Franke A."/>
            <person name="Friedrich D."/>
            <person name="Gadbois L."/>
            <person name="Gearin G."/>
            <person name="Gearin C.R."/>
            <person name="Giannoukos G."/>
            <person name="Goode T."/>
            <person name="Graham J."/>
            <person name="Grandbois E."/>
            <person name="Grewal S."/>
            <person name="Gyaltsen K."/>
            <person name="Hafez N."/>
            <person name="Hagos B."/>
            <person name="Hall J."/>
            <person name="Henson C."/>
            <person name="Hollinger A."/>
            <person name="Honan T."/>
            <person name="Huard M.D."/>
            <person name="Hughes L."/>
            <person name="Hurhula B."/>
            <person name="Husby M.E."/>
            <person name="Kamat A."/>
            <person name="Kanga B."/>
            <person name="Kashin S."/>
            <person name="Khazanovich D."/>
            <person name="Kisner P."/>
            <person name="Lance K."/>
            <person name="Lara M."/>
            <person name="Lee W."/>
            <person name="Lennon N."/>
            <person name="Letendre F."/>
            <person name="LeVine R."/>
            <person name="Lipovsky A."/>
            <person name="Liu X."/>
            <person name="Liu J."/>
            <person name="Liu S."/>
            <person name="Lokyitsang T."/>
            <person name="Lokyitsang Y."/>
            <person name="Lubonja R."/>
            <person name="Lui A."/>
            <person name="MacDonald P."/>
            <person name="Magnisalis V."/>
            <person name="Maru K."/>
            <person name="Matthews C."/>
            <person name="McCusker W."/>
            <person name="McDonough S."/>
            <person name="Mehta T."/>
            <person name="Meldrim J."/>
            <person name="Meneus L."/>
            <person name="Mihai O."/>
            <person name="Mihalev A."/>
            <person name="Mihova T."/>
            <person name="Mittelman R."/>
            <person name="Mlenga V."/>
            <person name="Montmayeur A."/>
            <person name="Mulrain L."/>
            <person name="Navidi A."/>
            <person name="Naylor J."/>
            <person name="Negash T."/>
            <person name="Nguyen T."/>
            <person name="Nguyen N."/>
            <person name="Nicol R."/>
            <person name="Norbu C."/>
            <person name="Norbu N."/>
            <person name="Novod N."/>
            <person name="O'Neill B."/>
            <person name="Osman S."/>
            <person name="Markiewicz E."/>
            <person name="Oyono O.L."/>
            <person name="Patti C."/>
            <person name="Phunkhang P."/>
            <person name="Pierre F."/>
            <person name="Priest M."/>
            <person name="Raghuraman S."/>
            <person name="Rege F."/>
            <person name="Reyes R."/>
            <person name="Rise C."/>
            <person name="Rogov P."/>
            <person name="Ross K."/>
            <person name="Ryan E."/>
            <person name="Settipalli S."/>
            <person name="Shea T."/>
            <person name="Sherpa N."/>
            <person name="Shi L."/>
            <person name="Shih D."/>
            <person name="Sparrow T."/>
            <person name="Spaulding J."/>
            <person name="Stalker J."/>
            <person name="Stange-Thomann N."/>
            <person name="Stavropoulos S."/>
            <person name="Stone C."/>
            <person name="Strader C."/>
            <person name="Tesfaye S."/>
            <person name="Thomson T."/>
            <person name="Thoulutsang Y."/>
            <person name="Thoulutsang D."/>
            <person name="Topham K."/>
            <person name="Topping I."/>
            <person name="Tsamla T."/>
            <person name="Vassiliev H."/>
            <person name="Vo A."/>
            <person name="Wangchuk T."/>
            <person name="Wangdi T."/>
            <person name="Weiand M."/>
            <person name="Wilkinson J."/>
            <person name="Wilson A."/>
            <person name="Yadav S."/>
            <person name="Young G."/>
            <person name="Yu Q."/>
            <person name="Zembek L."/>
            <person name="Zhong D."/>
            <person name="Zimmer A."/>
            <person name="Zwirko Z."/>
            <person name="Jaffe D.B."/>
            <person name="Alvarez P."/>
            <person name="Brockman W."/>
            <person name="Butler J."/>
            <person name="Chin C."/>
            <person name="Gnerre S."/>
            <person name="Grabherr M."/>
            <person name="Kleber M."/>
            <person name="Mauceli E."/>
            <person name="MacCallum I."/>
        </authorList>
    </citation>
    <scope>NUCLEOTIDE SEQUENCE [LARGE SCALE GENOMIC DNA]</scope>
    <source>
        <strain evidence="3">Tai18E2</strain>
        <strain evidence="4">Tai18E2 / Tucson 14021-0261.01</strain>
    </source>
</reference>
<feature type="compositionally biased region" description="Low complexity" evidence="1">
    <location>
        <begin position="16"/>
        <end position="36"/>
    </location>
</feature>
<dbReference type="SMR" id="A0A0R1EB24"/>
<feature type="region of interest" description="Disordered" evidence="1">
    <location>
        <begin position="1"/>
        <end position="90"/>
    </location>
</feature>
<feature type="compositionally biased region" description="Basic and acidic residues" evidence="1">
    <location>
        <begin position="494"/>
        <end position="509"/>
    </location>
</feature>
<accession>A0A0R1EB24</accession>
<name>A0A0R1EB24_DROYA</name>
<dbReference type="OrthoDB" id="8063363at2759"/>
<evidence type="ECO:0000313" key="2">
    <source>
        <dbReference type="EMBL" id="KRK06413.1"/>
    </source>
</evidence>
<feature type="compositionally biased region" description="Polar residues" evidence="1">
    <location>
        <begin position="359"/>
        <end position="376"/>
    </location>
</feature>